<keyword evidence="1" id="KW-1133">Transmembrane helix</keyword>
<keyword evidence="1" id="KW-0472">Membrane</keyword>
<dbReference type="Pfam" id="PF06912">
    <property type="entry name" value="DUF1275"/>
    <property type="match status" value="1"/>
</dbReference>
<accession>A0ABT1WNF3</accession>
<dbReference type="EMBL" id="JANHNZ010000003">
    <property type="protein sequence ID" value="MCQ9209764.1"/>
    <property type="molecule type" value="Genomic_DNA"/>
</dbReference>
<dbReference type="Proteomes" id="UP001059480">
    <property type="component" value="Unassembled WGS sequence"/>
</dbReference>
<feature type="transmembrane region" description="Helical" evidence="1">
    <location>
        <begin position="194"/>
        <end position="212"/>
    </location>
</feature>
<protein>
    <submittedName>
        <fullName evidence="2">DUF1275 domain-containing protein</fullName>
    </submittedName>
</protein>
<dbReference type="PANTHER" id="PTHR37314">
    <property type="entry name" value="SLR0142 PROTEIN"/>
    <property type="match status" value="1"/>
</dbReference>
<feature type="transmembrane region" description="Helical" evidence="1">
    <location>
        <begin position="89"/>
        <end position="107"/>
    </location>
</feature>
<sequence length="221" mass="25577">MGRIETRWLTAWILLLSFISGYINLASIALFSIPTTHMTGNLSNMVLEWHSQVFSEYYFYIILILSFFAGGIFSGIIFSKKLFHPSQRYGLLMVSFGVLLLIVNHFFHDNRKLLWFLSFMVGTQNGMFIYFRGTMIRTSHFTGYLTDAGFALGRIIRGKYEDLWKLTFYLANIGIFCLGGLSSLFAYAYLKTSIIHVAAMLYMVVGTYYFIFRKVFFKDIV</sequence>
<reference evidence="2" key="2">
    <citation type="journal article" date="2023" name="Curr. Microbiol.">
        <title>Granulicatella seriolae sp. nov., a Novel Facultative Anaerobe Isolated from Yellowtail Marine Fish.</title>
        <authorList>
            <person name="Lee M."/>
            <person name="Choi Y.J."/>
            <person name="Farooq A."/>
            <person name="Jeong J.B."/>
            <person name="Jung M.Y."/>
        </authorList>
    </citation>
    <scope>NUCLEOTIDE SEQUENCE</scope>
    <source>
        <strain evidence="2">S8</strain>
    </source>
</reference>
<proteinExistence type="predicted"/>
<feature type="transmembrane region" description="Helical" evidence="1">
    <location>
        <begin position="113"/>
        <end position="131"/>
    </location>
</feature>
<gene>
    <name evidence="2" type="ORF">NPA36_04290</name>
</gene>
<reference evidence="2" key="3">
    <citation type="journal article" date="2023" name="Microbiol. Resour. Announc.">
        <title>Draft Genome Sequence of Granulicatella sp. Strain S8, Isolated from a Marine Fish, Seriola quinqueradiata.</title>
        <authorList>
            <person name="Lee M."/>
            <person name="Farooq A."/>
            <person name="Jeong J.B."/>
            <person name="Jung M.Y."/>
        </authorList>
    </citation>
    <scope>NUCLEOTIDE SEQUENCE</scope>
    <source>
        <strain evidence="2">S8</strain>
    </source>
</reference>
<reference evidence="2" key="1">
    <citation type="submission" date="2022-07" db="EMBL/GenBank/DDBJ databases">
        <authorList>
            <person name="Jung M.-Y."/>
            <person name="Lee M."/>
        </authorList>
    </citation>
    <scope>NUCLEOTIDE SEQUENCE</scope>
    <source>
        <strain evidence="2">S8</strain>
    </source>
</reference>
<organism evidence="2 3">
    <name type="scientific">Granulicatella seriolae</name>
    <dbReference type="NCBI Taxonomy" id="2967226"/>
    <lineage>
        <taxon>Bacteria</taxon>
        <taxon>Bacillati</taxon>
        <taxon>Bacillota</taxon>
        <taxon>Bacilli</taxon>
        <taxon>Lactobacillales</taxon>
        <taxon>Carnobacteriaceae</taxon>
        <taxon>Granulicatella</taxon>
    </lineage>
</organism>
<comment type="caution">
    <text evidence="2">The sequence shown here is derived from an EMBL/GenBank/DDBJ whole genome shotgun (WGS) entry which is preliminary data.</text>
</comment>
<feature type="transmembrane region" description="Helical" evidence="1">
    <location>
        <begin position="12"/>
        <end position="37"/>
    </location>
</feature>
<feature type="transmembrane region" description="Helical" evidence="1">
    <location>
        <begin position="57"/>
        <end position="77"/>
    </location>
</feature>
<evidence type="ECO:0000313" key="3">
    <source>
        <dbReference type="Proteomes" id="UP001059480"/>
    </source>
</evidence>
<feature type="transmembrane region" description="Helical" evidence="1">
    <location>
        <begin position="166"/>
        <end position="188"/>
    </location>
</feature>
<evidence type="ECO:0000256" key="1">
    <source>
        <dbReference type="SAM" id="Phobius"/>
    </source>
</evidence>
<name>A0ABT1WNF3_9LACT</name>
<dbReference type="PANTHER" id="PTHR37314:SF4">
    <property type="entry name" value="UPF0700 TRANSMEMBRANE PROTEIN YOAK"/>
    <property type="match status" value="1"/>
</dbReference>
<dbReference type="InterPro" id="IPR010699">
    <property type="entry name" value="DUF1275"/>
</dbReference>
<dbReference type="RefSeq" id="WP_256944874.1">
    <property type="nucleotide sequence ID" value="NZ_JANHNZ010000003.1"/>
</dbReference>
<evidence type="ECO:0000313" key="2">
    <source>
        <dbReference type="EMBL" id="MCQ9209764.1"/>
    </source>
</evidence>
<keyword evidence="3" id="KW-1185">Reference proteome</keyword>
<keyword evidence="1" id="KW-0812">Transmembrane</keyword>